<keyword evidence="1" id="KW-0862">Zinc</keyword>
<dbReference type="GO" id="GO:0031297">
    <property type="term" value="P:replication fork processing"/>
    <property type="evidence" value="ECO:0007669"/>
    <property type="project" value="TreeGrafter"/>
</dbReference>
<dbReference type="InterPro" id="IPR001841">
    <property type="entry name" value="Znf_RING"/>
</dbReference>
<accession>A0AAW0YGL6</accession>
<dbReference type="GO" id="GO:0090734">
    <property type="term" value="C:site of DNA damage"/>
    <property type="evidence" value="ECO:0007669"/>
    <property type="project" value="TreeGrafter"/>
</dbReference>
<dbReference type="RefSeq" id="XP_066799604.1">
    <property type="nucleotide sequence ID" value="XM_066949912.1"/>
</dbReference>
<dbReference type="Proteomes" id="UP001388673">
    <property type="component" value="Unassembled WGS sequence"/>
</dbReference>
<dbReference type="PANTHER" id="PTHR46569">
    <property type="entry name" value="E3 UBIQUITIN-PROTEIN LIGASE TRAIP"/>
    <property type="match status" value="1"/>
</dbReference>
<dbReference type="SMART" id="SM00184">
    <property type="entry name" value="RING"/>
    <property type="match status" value="1"/>
</dbReference>
<sequence>MRKPRLEDASCAICMDQLFDQRDDLDDVIPIATCDCGHVFHEICLLEWFRTQSIQYLNAAREQGVQGRHGSPSLSDAPAECPSCRAECFADPETGEPTIHRLFIDFGNAAGTASQAGSSPVKSTKGKDKEVMGLARRARGVAEEVNGLSAESEEEDMQGMLRRSEGLAEDLVSVKALNGVKKYVGHLTVAIRDLKTTLENHPRLPGLLAKNEQLEANIRDLRYQIDTNFRREIKNAVDAERAKGDVRLGKVRDQCQALRRALEKEQVARKTQRKAVEEREMAARLSLHDAEEELRKEREDRERLQDTLNERTKQLRLLQSRNEGRKNWKSEVEKLKAENAKLKSDIQQKTFRNPSSPSRHAAAASPVLDADQYAKIGDDSVQAISDVSGRYRASGKQRAVDDSHDESLQIDMPSFDDDPLRSLSRLLPRATVSHVNKHNSPTPSENGARAGPSRAHPTARTIQFDLDQGLGRKRKSSKYFTGSDKENLTASSTKSDLDDEWDEVVEEASPSPPKRSKTNPFATTRKDSEKRKELPSAAARASNGNVIIPSSSPPPRSSASRPAEVIDLATSSPPSERALLKEIGGKGKGKVVEHNGRNLHRQGSAVDRLGLMDVNGRPKKGVATGQKVKRKV</sequence>
<dbReference type="GO" id="GO:0005634">
    <property type="term" value="C:nucleus"/>
    <property type="evidence" value="ECO:0007669"/>
    <property type="project" value="TreeGrafter"/>
</dbReference>
<dbReference type="Pfam" id="PF13639">
    <property type="entry name" value="zf-RING_2"/>
    <property type="match status" value="1"/>
</dbReference>
<evidence type="ECO:0000259" key="4">
    <source>
        <dbReference type="PROSITE" id="PS50089"/>
    </source>
</evidence>
<dbReference type="KEGG" id="kne:92184092"/>
<dbReference type="GO" id="GO:0016567">
    <property type="term" value="P:protein ubiquitination"/>
    <property type="evidence" value="ECO:0007669"/>
    <property type="project" value="TreeGrafter"/>
</dbReference>
<evidence type="ECO:0000313" key="6">
    <source>
        <dbReference type="Proteomes" id="UP001388673"/>
    </source>
</evidence>
<dbReference type="EMBL" id="JBCAWK010000014">
    <property type="protein sequence ID" value="KAK8844040.1"/>
    <property type="molecule type" value="Genomic_DNA"/>
</dbReference>
<gene>
    <name evidence="5" type="ORF">IAR55_006834</name>
</gene>
<evidence type="ECO:0000256" key="2">
    <source>
        <dbReference type="SAM" id="Coils"/>
    </source>
</evidence>
<keyword evidence="2" id="KW-0175">Coiled coil</keyword>
<evidence type="ECO:0000256" key="1">
    <source>
        <dbReference type="PROSITE-ProRule" id="PRU00175"/>
    </source>
</evidence>
<dbReference type="SMART" id="SM01197">
    <property type="entry name" value="FANCL_C"/>
    <property type="match status" value="1"/>
</dbReference>
<dbReference type="Gene3D" id="3.30.40.10">
    <property type="entry name" value="Zinc/RING finger domain, C3HC4 (zinc finger)"/>
    <property type="match status" value="1"/>
</dbReference>
<dbReference type="PROSITE" id="PS50089">
    <property type="entry name" value="ZF_RING_2"/>
    <property type="match status" value="1"/>
</dbReference>
<feature type="compositionally biased region" description="Acidic residues" evidence="3">
    <location>
        <begin position="497"/>
        <end position="506"/>
    </location>
</feature>
<proteinExistence type="predicted"/>
<feature type="compositionally biased region" description="Basic and acidic residues" evidence="3">
    <location>
        <begin position="524"/>
        <end position="534"/>
    </location>
</feature>
<dbReference type="AlphaFoldDB" id="A0AAW0YGL6"/>
<dbReference type="GO" id="GO:0061630">
    <property type="term" value="F:ubiquitin protein ligase activity"/>
    <property type="evidence" value="ECO:0007669"/>
    <property type="project" value="TreeGrafter"/>
</dbReference>
<keyword evidence="6" id="KW-1185">Reference proteome</keyword>
<feature type="region of interest" description="Disordered" evidence="3">
    <location>
        <begin position="395"/>
        <end position="419"/>
    </location>
</feature>
<dbReference type="CDD" id="cd16448">
    <property type="entry name" value="RING-H2"/>
    <property type="match status" value="1"/>
</dbReference>
<dbReference type="GeneID" id="92184092"/>
<feature type="domain" description="RING-type" evidence="4">
    <location>
        <begin position="11"/>
        <end position="85"/>
    </location>
</feature>
<dbReference type="SUPFAM" id="SSF57850">
    <property type="entry name" value="RING/U-box"/>
    <property type="match status" value="1"/>
</dbReference>
<keyword evidence="1" id="KW-0863">Zinc-finger</keyword>
<dbReference type="PANTHER" id="PTHR46569:SF1">
    <property type="entry name" value="E3 UBIQUITIN-PROTEIN LIGASE RFWD3-RELATED"/>
    <property type="match status" value="1"/>
</dbReference>
<dbReference type="InterPro" id="IPR013083">
    <property type="entry name" value="Znf_RING/FYVE/PHD"/>
</dbReference>
<reference evidence="5 6" key="1">
    <citation type="journal article" date="2024" name="bioRxiv">
        <title>Comparative genomics of Cryptococcus and Kwoniella reveals pathogenesis evolution and contrasting karyotype dynamics via intercentromeric recombination or chromosome fusion.</title>
        <authorList>
            <person name="Coelho M.A."/>
            <person name="David-Palma M."/>
            <person name="Shea T."/>
            <person name="Bowers K."/>
            <person name="McGinley-Smith S."/>
            <person name="Mohammad A.W."/>
            <person name="Gnirke A."/>
            <person name="Yurkov A.M."/>
            <person name="Nowrousian M."/>
            <person name="Sun S."/>
            <person name="Cuomo C.A."/>
            <person name="Heitman J."/>
        </authorList>
    </citation>
    <scope>NUCLEOTIDE SEQUENCE [LARGE SCALE GENOMIC DNA]</scope>
    <source>
        <strain evidence="5 6">CBS 13917</strain>
    </source>
</reference>
<comment type="caution">
    <text evidence="5">The sequence shown here is derived from an EMBL/GenBank/DDBJ whole genome shotgun (WGS) entry which is preliminary data.</text>
</comment>
<evidence type="ECO:0000313" key="5">
    <source>
        <dbReference type="EMBL" id="KAK8844040.1"/>
    </source>
</evidence>
<feature type="compositionally biased region" description="Basic and acidic residues" evidence="3">
    <location>
        <begin position="398"/>
        <end position="407"/>
    </location>
</feature>
<keyword evidence="1" id="KW-0479">Metal-binding</keyword>
<feature type="coiled-coil region" evidence="2">
    <location>
        <begin position="273"/>
        <end position="352"/>
    </location>
</feature>
<organism evidence="5 6">
    <name type="scientific">Kwoniella newhampshirensis</name>
    <dbReference type="NCBI Taxonomy" id="1651941"/>
    <lineage>
        <taxon>Eukaryota</taxon>
        <taxon>Fungi</taxon>
        <taxon>Dikarya</taxon>
        <taxon>Basidiomycota</taxon>
        <taxon>Agaricomycotina</taxon>
        <taxon>Tremellomycetes</taxon>
        <taxon>Tremellales</taxon>
        <taxon>Cryptococcaceae</taxon>
        <taxon>Kwoniella</taxon>
    </lineage>
</organism>
<evidence type="ECO:0000256" key="3">
    <source>
        <dbReference type="SAM" id="MobiDB-lite"/>
    </source>
</evidence>
<feature type="region of interest" description="Disordered" evidence="3">
    <location>
        <begin position="432"/>
        <end position="573"/>
    </location>
</feature>
<dbReference type="GO" id="GO:0008270">
    <property type="term" value="F:zinc ion binding"/>
    <property type="evidence" value="ECO:0007669"/>
    <property type="project" value="UniProtKB-KW"/>
</dbReference>
<protein>
    <recommendedName>
        <fullName evidence="4">RING-type domain-containing protein</fullName>
    </recommendedName>
</protein>
<name>A0AAW0YGL6_9TREE</name>
<feature type="region of interest" description="Disordered" evidence="3">
    <location>
        <begin position="612"/>
        <end position="632"/>
    </location>
</feature>
<dbReference type="InterPro" id="IPR052639">
    <property type="entry name" value="TRAIP_ubiq-protein_ligase"/>
</dbReference>